<evidence type="ECO:0000313" key="2">
    <source>
        <dbReference type="Proteomes" id="UP001151760"/>
    </source>
</evidence>
<reference evidence="1" key="1">
    <citation type="journal article" date="2022" name="Int. J. Mol. Sci.">
        <title>Draft Genome of Tanacetum Coccineum: Genomic Comparison of Closely Related Tanacetum-Family Plants.</title>
        <authorList>
            <person name="Yamashiro T."/>
            <person name="Shiraishi A."/>
            <person name="Nakayama K."/>
            <person name="Satake H."/>
        </authorList>
    </citation>
    <scope>NUCLEOTIDE SEQUENCE</scope>
</reference>
<organism evidence="1 2">
    <name type="scientific">Tanacetum coccineum</name>
    <dbReference type="NCBI Taxonomy" id="301880"/>
    <lineage>
        <taxon>Eukaryota</taxon>
        <taxon>Viridiplantae</taxon>
        <taxon>Streptophyta</taxon>
        <taxon>Embryophyta</taxon>
        <taxon>Tracheophyta</taxon>
        <taxon>Spermatophyta</taxon>
        <taxon>Magnoliopsida</taxon>
        <taxon>eudicotyledons</taxon>
        <taxon>Gunneridae</taxon>
        <taxon>Pentapetalae</taxon>
        <taxon>asterids</taxon>
        <taxon>campanulids</taxon>
        <taxon>Asterales</taxon>
        <taxon>Asteraceae</taxon>
        <taxon>Asteroideae</taxon>
        <taxon>Anthemideae</taxon>
        <taxon>Anthemidinae</taxon>
        <taxon>Tanacetum</taxon>
    </lineage>
</organism>
<name>A0ABQ4WX59_9ASTR</name>
<evidence type="ECO:0000313" key="1">
    <source>
        <dbReference type="EMBL" id="GJS57423.1"/>
    </source>
</evidence>
<sequence>MNAFGAWSSLLSSARGPNNIFLRGTGQSCHNLDAFVLEETRPDETFSDRSTLVVVVRARTPCDEAHLCRKPFWHWIS</sequence>
<proteinExistence type="predicted"/>
<protein>
    <recommendedName>
        <fullName evidence="3">Secreted protein</fullName>
    </recommendedName>
</protein>
<evidence type="ECO:0008006" key="3">
    <source>
        <dbReference type="Google" id="ProtNLM"/>
    </source>
</evidence>
<dbReference type="EMBL" id="BQNB010009004">
    <property type="protein sequence ID" value="GJS57423.1"/>
    <property type="molecule type" value="Genomic_DNA"/>
</dbReference>
<accession>A0ABQ4WX59</accession>
<dbReference type="Proteomes" id="UP001151760">
    <property type="component" value="Unassembled WGS sequence"/>
</dbReference>
<comment type="caution">
    <text evidence="1">The sequence shown here is derived from an EMBL/GenBank/DDBJ whole genome shotgun (WGS) entry which is preliminary data.</text>
</comment>
<keyword evidence="2" id="KW-1185">Reference proteome</keyword>
<reference evidence="1" key="2">
    <citation type="submission" date="2022-01" db="EMBL/GenBank/DDBJ databases">
        <authorList>
            <person name="Yamashiro T."/>
            <person name="Shiraishi A."/>
            <person name="Satake H."/>
            <person name="Nakayama K."/>
        </authorList>
    </citation>
    <scope>NUCLEOTIDE SEQUENCE</scope>
</reference>
<gene>
    <name evidence="1" type="ORF">Tco_0652207</name>
</gene>